<dbReference type="GO" id="GO:0003723">
    <property type="term" value="F:RNA binding"/>
    <property type="evidence" value="ECO:0007669"/>
    <property type="project" value="UniProtKB-UniRule"/>
</dbReference>
<comment type="caution">
    <text evidence="1">Lacks conserved residue(s) required for the propagation of feature annotation.</text>
</comment>
<keyword evidence="1" id="KW-0694">RNA-binding</keyword>
<evidence type="ECO:0000256" key="1">
    <source>
        <dbReference type="PROSITE-ProRule" id="PRU01023"/>
    </source>
</evidence>
<evidence type="ECO:0000259" key="2">
    <source>
        <dbReference type="PROSITE" id="PS51686"/>
    </source>
</evidence>
<keyword evidence="4" id="KW-1185">Reference proteome</keyword>
<sequence length="37" mass="4253">MDSLITPIEENINQADSIDYSTCSEIDIENDIISRMY</sequence>
<dbReference type="EMBL" id="LWCA01000137">
    <property type="protein sequence ID" value="OAF70525.1"/>
    <property type="molecule type" value="Genomic_DNA"/>
</dbReference>
<proteinExistence type="inferred from homology"/>
<protein>
    <recommendedName>
        <fullName evidence="2">SAM-dependent MTase RsmB/NOP-type domain-containing protein</fullName>
    </recommendedName>
</protein>
<comment type="similarity">
    <text evidence="1">Belongs to the class I-like SAM-binding methyltransferase superfamily. RsmB/NOP family.</text>
</comment>
<accession>A0A177B8F7</accession>
<keyword evidence="1" id="KW-0808">Transferase</keyword>
<dbReference type="AlphaFoldDB" id="A0A177B8F7"/>
<evidence type="ECO:0000313" key="4">
    <source>
        <dbReference type="Proteomes" id="UP000078046"/>
    </source>
</evidence>
<feature type="domain" description="SAM-dependent MTase RsmB/NOP-type" evidence="2">
    <location>
        <begin position="1"/>
        <end position="37"/>
    </location>
</feature>
<gene>
    <name evidence="3" type="ORF">A3Q56_01713</name>
</gene>
<comment type="caution">
    <text evidence="3">The sequence shown here is derived from an EMBL/GenBank/DDBJ whole genome shotgun (WGS) entry which is preliminary data.</text>
</comment>
<dbReference type="GO" id="GO:0032259">
    <property type="term" value="P:methylation"/>
    <property type="evidence" value="ECO:0007669"/>
    <property type="project" value="UniProtKB-KW"/>
</dbReference>
<dbReference type="GO" id="GO:0008168">
    <property type="term" value="F:methyltransferase activity"/>
    <property type="evidence" value="ECO:0007669"/>
    <property type="project" value="UniProtKB-KW"/>
</dbReference>
<organism evidence="3 4">
    <name type="scientific">Intoshia linei</name>
    <dbReference type="NCBI Taxonomy" id="1819745"/>
    <lineage>
        <taxon>Eukaryota</taxon>
        <taxon>Metazoa</taxon>
        <taxon>Spiralia</taxon>
        <taxon>Lophotrochozoa</taxon>
        <taxon>Mesozoa</taxon>
        <taxon>Orthonectida</taxon>
        <taxon>Rhopaluridae</taxon>
        <taxon>Intoshia</taxon>
    </lineage>
</organism>
<keyword evidence="1" id="KW-0949">S-adenosyl-L-methionine</keyword>
<evidence type="ECO:0000313" key="3">
    <source>
        <dbReference type="EMBL" id="OAF70525.1"/>
    </source>
</evidence>
<dbReference type="InterPro" id="IPR001678">
    <property type="entry name" value="MeTrfase_RsmB-F_NOP2_dom"/>
</dbReference>
<dbReference type="Proteomes" id="UP000078046">
    <property type="component" value="Unassembled WGS sequence"/>
</dbReference>
<dbReference type="PROSITE" id="PS51686">
    <property type="entry name" value="SAM_MT_RSMB_NOP"/>
    <property type="match status" value="1"/>
</dbReference>
<name>A0A177B8F7_9BILA</name>
<reference evidence="3 4" key="1">
    <citation type="submission" date="2016-04" db="EMBL/GenBank/DDBJ databases">
        <title>The genome of Intoshia linei affirms orthonectids as highly simplified spiralians.</title>
        <authorList>
            <person name="Mikhailov K.V."/>
            <person name="Slusarev G.S."/>
            <person name="Nikitin M.A."/>
            <person name="Logacheva M.D."/>
            <person name="Penin A."/>
            <person name="Aleoshin V."/>
            <person name="Panchin Y.V."/>
        </authorList>
    </citation>
    <scope>NUCLEOTIDE SEQUENCE [LARGE SCALE GENOMIC DNA]</scope>
    <source>
        <strain evidence="3">Intl2013</strain>
        <tissue evidence="3">Whole animal</tissue>
    </source>
</reference>
<keyword evidence="1" id="KW-0489">Methyltransferase</keyword>
<feature type="active site" description="Nucleophile" evidence="1">
    <location>
        <position position="23"/>
    </location>
</feature>